<sequence>MKKVLTTVLGASILLSGCGSQNLGPLEHKTTKLREENHQLKLDNQELNQQISDLKDKEKSLKADKDNTKTAAENDLKTKSANASSKYYQQVTETLNNYHDLETDLDKNKRDEKVVSKLDKVVTDLQSANDKYKLDREQRKMSEEDKAEDKNIEKLNKDLVSAFKTIRDGYSKKDIKKIKQGQNQLSQVNVKNPQS</sequence>
<feature type="compositionally biased region" description="Basic and acidic residues" evidence="1">
    <location>
        <begin position="56"/>
        <end position="78"/>
    </location>
</feature>
<dbReference type="Proteomes" id="UP000321736">
    <property type="component" value="Unassembled WGS sequence"/>
</dbReference>
<dbReference type="PROSITE" id="PS51257">
    <property type="entry name" value="PROKAR_LIPOPROTEIN"/>
    <property type="match status" value="1"/>
</dbReference>
<evidence type="ECO:0000256" key="1">
    <source>
        <dbReference type="SAM" id="MobiDB-lite"/>
    </source>
</evidence>
<dbReference type="OrthoDB" id="2414214at2"/>
<protein>
    <submittedName>
        <fullName evidence="2">Uncharacterized protein</fullName>
    </submittedName>
</protein>
<gene>
    <name evidence="2" type="ORF">SPI02_13300</name>
</gene>
<dbReference type="EMBL" id="BKAR01000014">
    <property type="protein sequence ID" value="GEP84745.1"/>
    <property type="molecule type" value="Genomic_DNA"/>
</dbReference>
<accession>A0A239U4D1</accession>
<dbReference type="AlphaFoldDB" id="A0A239U4D1"/>
<proteinExistence type="predicted"/>
<comment type="caution">
    <text evidence="2">The sequence shown here is derived from an EMBL/GenBank/DDBJ whole genome shotgun (WGS) entry which is preliminary data.</text>
</comment>
<feature type="region of interest" description="Disordered" evidence="1">
    <location>
        <begin position="56"/>
        <end position="84"/>
    </location>
</feature>
<organism evidence="2 3">
    <name type="scientific">Staphylococcus piscifermentans</name>
    <dbReference type="NCBI Taxonomy" id="70258"/>
    <lineage>
        <taxon>Bacteria</taxon>
        <taxon>Bacillati</taxon>
        <taxon>Bacillota</taxon>
        <taxon>Bacilli</taxon>
        <taxon>Bacillales</taxon>
        <taxon>Staphylococcaceae</taxon>
        <taxon>Staphylococcus</taxon>
    </lineage>
</organism>
<keyword evidence="3" id="KW-1185">Reference proteome</keyword>
<dbReference type="RefSeq" id="WP_095105068.1">
    <property type="nucleotide sequence ID" value="NZ_BKAR01000014.1"/>
</dbReference>
<evidence type="ECO:0000313" key="2">
    <source>
        <dbReference type="EMBL" id="GEP84745.1"/>
    </source>
</evidence>
<reference evidence="2 3" key="1">
    <citation type="submission" date="2019-07" db="EMBL/GenBank/DDBJ databases">
        <title>Whole genome shotgun sequence of Staphylococcus piscifermentans NBRC 109625.</title>
        <authorList>
            <person name="Hosoyama A."/>
            <person name="Uohara A."/>
            <person name="Ohji S."/>
            <person name="Ichikawa N."/>
        </authorList>
    </citation>
    <scope>NUCLEOTIDE SEQUENCE [LARGE SCALE GENOMIC DNA]</scope>
    <source>
        <strain evidence="2 3">NBRC 109625</strain>
    </source>
</reference>
<evidence type="ECO:0000313" key="3">
    <source>
        <dbReference type="Proteomes" id="UP000321736"/>
    </source>
</evidence>
<name>A0A239U4D1_9STAP</name>